<evidence type="ECO:0000256" key="2">
    <source>
        <dbReference type="ARBA" id="ARBA00022448"/>
    </source>
</evidence>
<dbReference type="CDD" id="cd17319">
    <property type="entry name" value="MFS_ExuT_GudP_like"/>
    <property type="match status" value="1"/>
</dbReference>
<dbReference type="GO" id="GO:0022857">
    <property type="term" value="F:transmembrane transporter activity"/>
    <property type="evidence" value="ECO:0007669"/>
    <property type="project" value="InterPro"/>
</dbReference>
<gene>
    <name evidence="8" type="ORF">GCM10011507_22180</name>
</gene>
<dbReference type="Pfam" id="PF07690">
    <property type="entry name" value="MFS_1"/>
    <property type="match status" value="1"/>
</dbReference>
<feature type="transmembrane region" description="Helical" evidence="6">
    <location>
        <begin position="284"/>
        <end position="306"/>
    </location>
</feature>
<reference evidence="8" key="1">
    <citation type="journal article" date="2014" name="Int. J. Syst. Evol. Microbiol.">
        <title>Complete genome sequence of Corynebacterium casei LMG S-19264T (=DSM 44701T), isolated from a smear-ripened cheese.</title>
        <authorList>
            <consortium name="US DOE Joint Genome Institute (JGI-PGF)"/>
            <person name="Walter F."/>
            <person name="Albersmeier A."/>
            <person name="Kalinowski J."/>
            <person name="Ruckert C."/>
        </authorList>
    </citation>
    <scope>NUCLEOTIDE SEQUENCE</scope>
    <source>
        <strain evidence="8">CGMCC 1.15447</strain>
    </source>
</reference>
<keyword evidence="5 6" id="KW-0472">Membrane</keyword>
<dbReference type="InterPro" id="IPR020846">
    <property type="entry name" value="MFS_dom"/>
</dbReference>
<evidence type="ECO:0000313" key="9">
    <source>
        <dbReference type="Proteomes" id="UP000648801"/>
    </source>
</evidence>
<keyword evidence="3 6" id="KW-0812">Transmembrane</keyword>
<feature type="transmembrane region" description="Helical" evidence="6">
    <location>
        <begin position="99"/>
        <end position="121"/>
    </location>
</feature>
<accession>A0A916W6I0</accession>
<feature type="transmembrane region" description="Helical" evidence="6">
    <location>
        <begin position="378"/>
        <end position="397"/>
    </location>
</feature>
<keyword evidence="9" id="KW-1185">Reference proteome</keyword>
<feature type="transmembrane region" description="Helical" evidence="6">
    <location>
        <begin position="318"/>
        <end position="337"/>
    </location>
</feature>
<feature type="domain" description="Major facilitator superfamily (MFS) profile" evidence="7">
    <location>
        <begin position="32"/>
        <end position="433"/>
    </location>
</feature>
<evidence type="ECO:0000256" key="5">
    <source>
        <dbReference type="ARBA" id="ARBA00023136"/>
    </source>
</evidence>
<feature type="transmembrane region" description="Helical" evidence="6">
    <location>
        <begin position="409"/>
        <end position="428"/>
    </location>
</feature>
<sequence>MMDSGSLSTEGRSFTNVSAAVASVLRRRWWYLLPAVFITYSLAYVDRANYGLGAAAGLAATLHITGKQNSLLGALFFLGYFAFQLPGTILVGKRSPVRLIFVLLGVWGVLAALTGVIRIFWALALDRFFLGVAESCIFPAMLLLLTRWFTRSERSRANTLLIIANPVTVLWMSVMTGYLIEAVGWQRAFIYEGLPAVLWAVAWIVTVRDRPEQAKWMTPEAIEFLEGRLDEEQLAVAPVKAIRTALLRGDVILLSIVYFCWSLGIYGFVLWLPTIVRRGADLSMGTTGLLSAIPYLAGILLMLFAAHRSDKTLRRKTMVWPFLLIAGLALYGSFLSASSSFPIAFAGLIIAGACMYAPYGPFFAIIPERVPRSATAEVLAFVNSAGALGAFVGSYFVGWLQAATGNARAGYLLMAGALVCSAILMLLLNEKGHQRNGAVRENES</sequence>
<feature type="transmembrane region" description="Helical" evidence="6">
    <location>
        <begin position="157"/>
        <end position="176"/>
    </location>
</feature>
<feature type="transmembrane region" description="Helical" evidence="6">
    <location>
        <begin position="127"/>
        <end position="145"/>
    </location>
</feature>
<feature type="transmembrane region" description="Helical" evidence="6">
    <location>
        <begin position="251"/>
        <end position="272"/>
    </location>
</feature>
<dbReference type="Gene3D" id="1.20.1250.20">
    <property type="entry name" value="MFS general substrate transporter like domains"/>
    <property type="match status" value="2"/>
</dbReference>
<dbReference type="PROSITE" id="PS50850">
    <property type="entry name" value="MFS"/>
    <property type="match status" value="1"/>
</dbReference>
<evidence type="ECO:0000256" key="3">
    <source>
        <dbReference type="ARBA" id="ARBA00022692"/>
    </source>
</evidence>
<reference evidence="8" key="2">
    <citation type="submission" date="2020-09" db="EMBL/GenBank/DDBJ databases">
        <authorList>
            <person name="Sun Q."/>
            <person name="Zhou Y."/>
        </authorList>
    </citation>
    <scope>NUCLEOTIDE SEQUENCE</scope>
    <source>
        <strain evidence="8">CGMCC 1.15447</strain>
    </source>
</reference>
<dbReference type="AlphaFoldDB" id="A0A916W6I0"/>
<keyword evidence="4 6" id="KW-1133">Transmembrane helix</keyword>
<comment type="subcellular location">
    <subcellularLocation>
        <location evidence="1">Membrane</location>
        <topology evidence="1">Multi-pass membrane protein</topology>
    </subcellularLocation>
</comment>
<dbReference type="InterPro" id="IPR011701">
    <property type="entry name" value="MFS"/>
</dbReference>
<dbReference type="RefSeq" id="WP_263364934.1">
    <property type="nucleotide sequence ID" value="NZ_JAGSYK010000001.1"/>
</dbReference>
<dbReference type="Proteomes" id="UP000648801">
    <property type="component" value="Unassembled WGS sequence"/>
</dbReference>
<feature type="transmembrane region" description="Helical" evidence="6">
    <location>
        <begin position="29"/>
        <end position="45"/>
    </location>
</feature>
<evidence type="ECO:0000256" key="6">
    <source>
        <dbReference type="SAM" id="Phobius"/>
    </source>
</evidence>
<protein>
    <submittedName>
        <fullName evidence="8">2-ketogluconate transporter</fullName>
    </submittedName>
</protein>
<comment type="caution">
    <text evidence="8">The sequence shown here is derived from an EMBL/GenBank/DDBJ whole genome shotgun (WGS) entry which is preliminary data.</text>
</comment>
<evidence type="ECO:0000259" key="7">
    <source>
        <dbReference type="PROSITE" id="PS50850"/>
    </source>
</evidence>
<dbReference type="GO" id="GO:0005886">
    <property type="term" value="C:plasma membrane"/>
    <property type="evidence" value="ECO:0007669"/>
    <property type="project" value="TreeGrafter"/>
</dbReference>
<name>A0A916W6I0_9BACT</name>
<keyword evidence="2" id="KW-0813">Transport</keyword>
<dbReference type="EMBL" id="BMJB01000001">
    <property type="protein sequence ID" value="GGA70197.1"/>
    <property type="molecule type" value="Genomic_DNA"/>
</dbReference>
<dbReference type="PANTHER" id="PTHR43791">
    <property type="entry name" value="PERMEASE-RELATED"/>
    <property type="match status" value="1"/>
</dbReference>
<evidence type="ECO:0000313" key="8">
    <source>
        <dbReference type="EMBL" id="GGA70197.1"/>
    </source>
</evidence>
<evidence type="ECO:0000256" key="1">
    <source>
        <dbReference type="ARBA" id="ARBA00004141"/>
    </source>
</evidence>
<feature type="transmembrane region" description="Helical" evidence="6">
    <location>
        <begin position="343"/>
        <end position="366"/>
    </location>
</feature>
<proteinExistence type="predicted"/>
<dbReference type="PANTHER" id="PTHR43791:SF100">
    <property type="entry name" value="SUGAR TRANSPORTER"/>
    <property type="match status" value="1"/>
</dbReference>
<dbReference type="InterPro" id="IPR036259">
    <property type="entry name" value="MFS_trans_sf"/>
</dbReference>
<evidence type="ECO:0000256" key="4">
    <source>
        <dbReference type="ARBA" id="ARBA00022989"/>
    </source>
</evidence>
<feature type="transmembrane region" description="Helical" evidence="6">
    <location>
        <begin position="71"/>
        <end position="92"/>
    </location>
</feature>
<dbReference type="SUPFAM" id="SSF103473">
    <property type="entry name" value="MFS general substrate transporter"/>
    <property type="match status" value="1"/>
</dbReference>
<feature type="transmembrane region" description="Helical" evidence="6">
    <location>
        <begin position="188"/>
        <end position="207"/>
    </location>
</feature>
<organism evidence="8 9">
    <name type="scientific">Edaphobacter acidisoli</name>
    <dbReference type="NCBI Taxonomy" id="2040573"/>
    <lineage>
        <taxon>Bacteria</taxon>
        <taxon>Pseudomonadati</taxon>
        <taxon>Acidobacteriota</taxon>
        <taxon>Terriglobia</taxon>
        <taxon>Terriglobales</taxon>
        <taxon>Acidobacteriaceae</taxon>
        <taxon>Edaphobacter</taxon>
    </lineage>
</organism>